<proteinExistence type="inferred from homology"/>
<comment type="caution">
    <text evidence="7">The sequence shown here is derived from an EMBL/GenBank/DDBJ whole genome shotgun (WGS) entry which is preliminary data.</text>
</comment>
<evidence type="ECO:0000313" key="8">
    <source>
        <dbReference type="Proteomes" id="UP001590951"/>
    </source>
</evidence>
<evidence type="ECO:0000256" key="2">
    <source>
        <dbReference type="ARBA" id="ARBA00022679"/>
    </source>
</evidence>
<feature type="domain" description="PABS" evidence="6">
    <location>
        <begin position="318"/>
        <end position="483"/>
    </location>
</feature>
<feature type="active site" description="Proton acceptor" evidence="4">
    <location>
        <position position="400"/>
    </location>
</feature>
<organism evidence="7 8">
    <name type="scientific">Lepraria finkii</name>
    <dbReference type="NCBI Taxonomy" id="1340010"/>
    <lineage>
        <taxon>Eukaryota</taxon>
        <taxon>Fungi</taxon>
        <taxon>Dikarya</taxon>
        <taxon>Ascomycota</taxon>
        <taxon>Pezizomycotina</taxon>
        <taxon>Lecanoromycetes</taxon>
        <taxon>OSLEUM clade</taxon>
        <taxon>Lecanoromycetidae</taxon>
        <taxon>Lecanorales</taxon>
        <taxon>Lecanorineae</taxon>
        <taxon>Stereocaulaceae</taxon>
        <taxon>Lepraria</taxon>
    </lineage>
</organism>
<dbReference type="NCBIfam" id="NF037959">
    <property type="entry name" value="MFS_SpdSyn"/>
    <property type="match status" value="1"/>
</dbReference>
<feature type="transmembrane region" description="Helical" evidence="5">
    <location>
        <begin position="78"/>
        <end position="99"/>
    </location>
</feature>
<dbReference type="InterPro" id="IPR030374">
    <property type="entry name" value="PABS"/>
</dbReference>
<evidence type="ECO:0000256" key="3">
    <source>
        <dbReference type="ARBA" id="ARBA00023115"/>
    </source>
</evidence>
<evidence type="ECO:0000313" key="7">
    <source>
        <dbReference type="EMBL" id="KAL2049482.1"/>
    </source>
</evidence>
<dbReference type="PANTHER" id="PTHR43317:SF1">
    <property type="entry name" value="THERMOSPERMINE SYNTHASE ACAULIS5"/>
    <property type="match status" value="1"/>
</dbReference>
<keyword evidence="8" id="KW-1185">Reference proteome</keyword>
<gene>
    <name evidence="7" type="ORF">ABVK25_010277</name>
</gene>
<dbReference type="PANTHER" id="PTHR43317">
    <property type="entry name" value="THERMOSPERMINE SYNTHASE ACAULIS5"/>
    <property type="match status" value="1"/>
</dbReference>
<reference evidence="7 8" key="1">
    <citation type="submission" date="2024-09" db="EMBL/GenBank/DDBJ databases">
        <title>Rethinking Asexuality: The Enigmatic Case of Functional Sexual Genes in Lepraria (Stereocaulaceae).</title>
        <authorList>
            <person name="Doellman M."/>
            <person name="Sun Y."/>
            <person name="Barcenas-Pena A."/>
            <person name="Lumbsch H.T."/>
            <person name="Grewe F."/>
        </authorList>
    </citation>
    <scope>NUCLEOTIDE SEQUENCE [LARGE SCALE GENOMIC DNA]</scope>
    <source>
        <strain evidence="7 8">Grewe 0041</strain>
    </source>
</reference>
<protein>
    <recommendedName>
        <fullName evidence="6">PABS domain-containing protein</fullName>
    </recommendedName>
</protein>
<keyword evidence="5" id="KW-0812">Transmembrane</keyword>
<dbReference type="SUPFAM" id="SSF53335">
    <property type="entry name" value="S-adenosyl-L-methionine-dependent methyltransferases"/>
    <property type="match status" value="1"/>
</dbReference>
<evidence type="ECO:0000256" key="1">
    <source>
        <dbReference type="ARBA" id="ARBA00007867"/>
    </source>
</evidence>
<keyword evidence="3 4" id="KW-0620">Polyamine biosynthesis</keyword>
<dbReference type="Pfam" id="PF01564">
    <property type="entry name" value="Spermine_synth"/>
    <property type="match status" value="1"/>
</dbReference>
<keyword evidence="5" id="KW-1133">Transmembrane helix</keyword>
<dbReference type="PROSITE" id="PS51006">
    <property type="entry name" value="PABS_2"/>
    <property type="match status" value="1"/>
</dbReference>
<feature type="transmembrane region" description="Helical" evidence="5">
    <location>
        <begin position="48"/>
        <end position="66"/>
    </location>
</feature>
<dbReference type="CDD" id="cd02440">
    <property type="entry name" value="AdoMet_MTases"/>
    <property type="match status" value="1"/>
</dbReference>
<dbReference type="Proteomes" id="UP001590951">
    <property type="component" value="Unassembled WGS sequence"/>
</dbReference>
<keyword evidence="5" id="KW-0472">Membrane</keyword>
<evidence type="ECO:0000256" key="4">
    <source>
        <dbReference type="PROSITE-ProRule" id="PRU00354"/>
    </source>
</evidence>
<feature type="transmembrane region" description="Helical" evidence="5">
    <location>
        <begin position="210"/>
        <end position="232"/>
    </location>
</feature>
<feature type="transmembrane region" description="Helical" evidence="5">
    <location>
        <begin position="105"/>
        <end position="126"/>
    </location>
</feature>
<dbReference type="EMBL" id="JBHFEH010000063">
    <property type="protein sequence ID" value="KAL2049482.1"/>
    <property type="molecule type" value="Genomic_DNA"/>
</dbReference>
<dbReference type="Gene3D" id="3.40.50.150">
    <property type="entry name" value="Vaccinia Virus protein VP39"/>
    <property type="match status" value="1"/>
</dbReference>
<sequence length="565" mass="62235">MTSWAPARLIYKLFIILSLTALSTEVSTLCLSPVYGSIPSSRASPWDIPFPGIVVALLASLSMSYLNKTNIAMLTKSLPMFGFCIPAIQLYLFKFSSIGPKWGPFFTALLTTLPLLYLSILSVLGIGQEVWLTAGGVDSRLPIFGGLRNWQFCLTLLSYGFMNEVQKILNTRIPRLIAAWSGTSALFSRFGLQAAIAVLYATLERSVKRLAFVGVIPLLHLIFVNPHLPLVYNTAVLNATLRVEGYSLVARQESLTGYISVLDNVKDGFRAMRCDHSLLGGEWLNKPRGHPSVLNEPIYAIFVMLEAVRLVETESFPATVGNEKHALIIGLGIGTAPSALAAHGVHTTTVEIDPVVIDFAKKYFNLAQNHTSIIGDAVEVVSDMQTPFPNRKAYDYIIHDVFTGGAEPIDLFTREFLLDLRELLSPEGVIAINYAGDLLLPSAISAITTAVFVFPSCRLFRETPAPMPMGTEDFTNIVIFCRKSPGPFTFRKPVESDFLGSPARRQHLVPQHEVDETFYDEISRGKGTVIGRGQTGGLKASQMRSAVGHWHVMRSVLPDVVWENW</sequence>
<name>A0ABR4AUX0_9LECA</name>
<accession>A0ABR4AUX0</accession>
<dbReference type="InterPro" id="IPR029063">
    <property type="entry name" value="SAM-dependent_MTases_sf"/>
</dbReference>
<evidence type="ECO:0000259" key="6">
    <source>
        <dbReference type="PROSITE" id="PS51006"/>
    </source>
</evidence>
<evidence type="ECO:0000256" key="5">
    <source>
        <dbReference type="SAM" id="Phobius"/>
    </source>
</evidence>
<keyword evidence="2 4" id="KW-0808">Transferase</keyword>
<comment type="similarity">
    <text evidence="1">Belongs to the spermidine/spermine synthase family.</text>
</comment>